<evidence type="ECO:0000256" key="2">
    <source>
        <dbReference type="ARBA" id="ARBA00022475"/>
    </source>
</evidence>
<keyword evidence="2" id="KW-1003">Cell membrane</keyword>
<feature type="domain" description="Phage shock protein PspC N-terminal" evidence="7">
    <location>
        <begin position="5"/>
        <end position="60"/>
    </location>
</feature>
<keyword evidence="3 6" id="KW-0812">Transmembrane</keyword>
<evidence type="ECO:0000256" key="5">
    <source>
        <dbReference type="ARBA" id="ARBA00023136"/>
    </source>
</evidence>
<dbReference type="OrthoDB" id="9815286at2"/>
<proteinExistence type="predicted"/>
<keyword evidence="5 6" id="KW-0472">Membrane</keyword>
<protein>
    <submittedName>
        <fullName evidence="8">PspC domain-containing protein</fullName>
    </submittedName>
</protein>
<dbReference type="GO" id="GO:0005886">
    <property type="term" value="C:plasma membrane"/>
    <property type="evidence" value="ECO:0007669"/>
    <property type="project" value="UniProtKB-SubCell"/>
</dbReference>
<dbReference type="Proteomes" id="UP000317430">
    <property type="component" value="Unassembled WGS sequence"/>
</dbReference>
<dbReference type="PANTHER" id="PTHR33885">
    <property type="entry name" value="PHAGE SHOCK PROTEIN C"/>
    <property type="match status" value="1"/>
</dbReference>
<feature type="transmembrane region" description="Helical" evidence="6">
    <location>
        <begin position="34"/>
        <end position="58"/>
    </location>
</feature>
<gene>
    <name evidence="8" type="ORF">FRX57_03820</name>
</gene>
<dbReference type="RefSeq" id="WP_146567257.1">
    <property type="nucleotide sequence ID" value="NZ_VOHL01000002.1"/>
</dbReference>
<dbReference type="InterPro" id="IPR052027">
    <property type="entry name" value="PspC"/>
</dbReference>
<keyword evidence="9" id="KW-1185">Reference proteome</keyword>
<dbReference type="PANTHER" id="PTHR33885:SF3">
    <property type="entry name" value="PHAGE SHOCK PROTEIN C"/>
    <property type="match status" value="1"/>
</dbReference>
<evidence type="ECO:0000256" key="4">
    <source>
        <dbReference type="ARBA" id="ARBA00022989"/>
    </source>
</evidence>
<dbReference type="AlphaFoldDB" id="A0A5C5SEN8"/>
<dbReference type="Pfam" id="PF04024">
    <property type="entry name" value="PspC"/>
    <property type="match status" value="1"/>
</dbReference>
<keyword evidence="4 6" id="KW-1133">Transmembrane helix</keyword>
<accession>A0A5C5SEN8</accession>
<dbReference type="InterPro" id="IPR007168">
    <property type="entry name" value="Phageshock_PspC_N"/>
</dbReference>
<name>A0A5C5SEN8_9STRE</name>
<evidence type="ECO:0000313" key="8">
    <source>
        <dbReference type="EMBL" id="TWS98251.1"/>
    </source>
</evidence>
<organism evidence="8 9">
    <name type="scientific">Streptococcus cuniculipharyngis</name>
    <dbReference type="NCBI Taxonomy" id="1562651"/>
    <lineage>
        <taxon>Bacteria</taxon>
        <taxon>Bacillati</taxon>
        <taxon>Bacillota</taxon>
        <taxon>Bacilli</taxon>
        <taxon>Lactobacillales</taxon>
        <taxon>Streptococcaceae</taxon>
        <taxon>Streptococcus</taxon>
    </lineage>
</organism>
<comment type="caution">
    <text evidence="8">The sequence shown here is derived from an EMBL/GenBank/DDBJ whole genome shotgun (WGS) entry which is preliminary data.</text>
</comment>
<evidence type="ECO:0000259" key="7">
    <source>
        <dbReference type="Pfam" id="PF04024"/>
    </source>
</evidence>
<evidence type="ECO:0000313" key="9">
    <source>
        <dbReference type="Proteomes" id="UP000317430"/>
    </source>
</evidence>
<evidence type="ECO:0000256" key="6">
    <source>
        <dbReference type="SAM" id="Phobius"/>
    </source>
</evidence>
<sequence length="90" mass="10331">MTSAFYKLKRGRVVSGVIAGLADKFGWDLSLARVLTAIFIYFSGGFGLFLYIVMASILPYKLEEKETYSQQARGRRRKEAKVVEDDDWVW</sequence>
<evidence type="ECO:0000256" key="1">
    <source>
        <dbReference type="ARBA" id="ARBA00004162"/>
    </source>
</evidence>
<evidence type="ECO:0000256" key="3">
    <source>
        <dbReference type="ARBA" id="ARBA00022692"/>
    </source>
</evidence>
<comment type="subcellular location">
    <subcellularLocation>
        <location evidence="1">Cell membrane</location>
        <topology evidence="1">Single-pass membrane protein</topology>
    </subcellularLocation>
</comment>
<dbReference type="EMBL" id="VOHL01000002">
    <property type="protein sequence ID" value="TWS98251.1"/>
    <property type="molecule type" value="Genomic_DNA"/>
</dbReference>
<reference evidence="8 9" key="1">
    <citation type="submission" date="2019-08" db="EMBL/GenBank/DDBJ databases">
        <authorList>
            <person name="Lei W."/>
        </authorList>
    </citation>
    <scope>NUCLEOTIDE SEQUENCE [LARGE SCALE GENOMIC DNA]</scope>
    <source>
        <strain evidence="8 9">CCUG 66496</strain>
    </source>
</reference>